<evidence type="ECO:0000313" key="3">
    <source>
        <dbReference type="EMBL" id="MFD1363405.1"/>
    </source>
</evidence>
<dbReference type="Pfam" id="PF14317">
    <property type="entry name" value="YcxB"/>
    <property type="match status" value="1"/>
</dbReference>
<keyword evidence="4" id="KW-1185">Reference proteome</keyword>
<feature type="transmembrane region" description="Helical" evidence="1">
    <location>
        <begin position="54"/>
        <end position="73"/>
    </location>
</feature>
<evidence type="ECO:0000313" key="4">
    <source>
        <dbReference type="Proteomes" id="UP001597178"/>
    </source>
</evidence>
<reference evidence="4" key="1">
    <citation type="journal article" date="2019" name="Int. J. Syst. Evol. Microbiol.">
        <title>The Global Catalogue of Microorganisms (GCM) 10K type strain sequencing project: providing services to taxonomists for standard genome sequencing and annotation.</title>
        <authorList>
            <consortium name="The Broad Institute Genomics Platform"/>
            <consortium name="The Broad Institute Genome Sequencing Center for Infectious Disease"/>
            <person name="Wu L."/>
            <person name="Ma J."/>
        </authorList>
    </citation>
    <scope>NUCLEOTIDE SEQUENCE [LARGE SCALE GENOMIC DNA]</scope>
    <source>
        <strain evidence="4">CCUG 54822</strain>
    </source>
</reference>
<evidence type="ECO:0000259" key="2">
    <source>
        <dbReference type="Pfam" id="PF14317"/>
    </source>
</evidence>
<dbReference type="Proteomes" id="UP001597178">
    <property type="component" value="Unassembled WGS sequence"/>
</dbReference>
<proteinExistence type="predicted"/>
<accession>A0ABW3ZYB2</accession>
<sequence>MIATFNIFAEDLIAQQRNAVNNTKFHKKGRVMQIIVSISLVMFVLIMAGYSTYFVIFGFILCLILIPLIWKSYEHAILTRYKKDIIKQHKHKIGSFTLRLSEEELIKESHNLTEKFRWDELERLAEDEERYFLYFTDLAAITIKKEPDNMNEEQVMDYQSFIESKLRK</sequence>
<dbReference type="EMBL" id="JBHTNH010000057">
    <property type="protein sequence ID" value="MFD1363405.1"/>
    <property type="molecule type" value="Genomic_DNA"/>
</dbReference>
<keyword evidence="1" id="KW-0812">Transmembrane</keyword>
<comment type="caution">
    <text evidence="3">The sequence shown here is derived from an EMBL/GenBank/DDBJ whole genome shotgun (WGS) entry which is preliminary data.</text>
</comment>
<organism evidence="3 4">
    <name type="scientific">Lentibacillus salinarum</name>
    <dbReference type="NCBI Taxonomy" id="446820"/>
    <lineage>
        <taxon>Bacteria</taxon>
        <taxon>Bacillati</taxon>
        <taxon>Bacillota</taxon>
        <taxon>Bacilli</taxon>
        <taxon>Bacillales</taxon>
        <taxon>Bacillaceae</taxon>
        <taxon>Lentibacillus</taxon>
    </lineage>
</organism>
<gene>
    <name evidence="3" type="ORF">ACFQ4A_17505</name>
</gene>
<dbReference type="InterPro" id="IPR025588">
    <property type="entry name" value="YcxB-like_C"/>
</dbReference>
<dbReference type="RefSeq" id="WP_382402655.1">
    <property type="nucleotide sequence ID" value="NZ_JBHTNH010000057.1"/>
</dbReference>
<evidence type="ECO:0000256" key="1">
    <source>
        <dbReference type="SAM" id="Phobius"/>
    </source>
</evidence>
<name>A0ABW3ZYB2_9BACI</name>
<feature type="domain" description="YcxB-like C-terminal" evidence="2">
    <location>
        <begin position="100"/>
        <end position="154"/>
    </location>
</feature>
<keyword evidence="1" id="KW-1133">Transmembrane helix</keyword>
<keyword evidence="1" id="KW-0472">Membrane</keyword>
<protein>
    <submittedName>
        <fullName evidence="3">YcxB family protein</fullName>
    </submittedName>
</protein>
<feature type="transmembrane region" description="Helical" evidence="1">
    <location>
        <begin position="31"/>
        <end position="48"/>
    </location>
</feature>